<dbReference type="PANTHER" id="PTHR36456:SF1">
    <property type="entry name" value="UPF0232 PROTEIN SCO3875"/>
    <property type="match status" value="1"/>
</dbReference>
<name>A0A518CGE6_9PLAN</name>
<dbReference type="PANTHER" id="PTHR36456">
    <property type="entry name" value="UPF0232 PROTEIN SCO3875"/>
    <property type="match status" value="1"/>
</dbReference>
<dbReference type="Pfam" id="PF05258">
    <property type="entry name" value="DciA"/>
    <property type="match status" value="1"/>
</dbReference>
<organism evidence="1 2">
    <name type="scientific">Polystyrenella longa</name>
    <dbReference type="NCBI Taxonomy" id="2528007"/>
    <lineage>
        <taxon>Bacteria</taxon>
        <taxon>Pseudomonadati</taxon>
        <taxon>Planctomycetota</taxon>
        <taxon>Planctomycetia</taxon>
        <taxon>Planctomycetales</taxon>
        <taxon>Planctomycetaceae</taxon>
        <taxon>Polystyrenella</taxon>
    </lineage>
</organism>
<dbReference type="OrthoDB" id="288111at2"/>
<proteinExistence type="predicted"/>
<keyword evidence="2" id="KW-1185">Reference proteome</keyword>
<protein>
    <recommendedName>
        <fullName evidence="3">DUF721 domain-containing protein</fullName>
    </recommendedName>
</protein>
<dbReference type="AlphaFoldDB" id="A0A518CGE6"/>
<dbReference type="Proteomes" id="UP000317178">
    <property type="component" value="Chromosome"/>
</dbReference>
<evidence type="ECO:0000313" key="2">
    <source>
        <dbReference type="Proteomes" id="UP000317178"/>
    </source>
</evidence>
<evidence type="ECO:0008006" key="3">
    <source>
        <dbReference type="Google" id="ProtNLM"/>
    </source>
</evidence>
<dbReference type="InterPro" id="IPR007922">
    <property type="entry name" value="DciA-like"/>
</dbReference>
<sequence length="123" mass="13667">MSSESGPQSLSKVLNDLFALKGYARIQGNELLHKHWKEIAGEPLASQTRVLGIKRGVLQIGVSNAPLLSELVAFRLPQLLKQLQEEASELKVRDLKFILRGDITKPPAAEDDLPDFLRGEPDR</sequence>
<dbReference type="EMBL" id="CP036281">
    <property type="protein sequence ID" value="QDU78302.1"/>
    <property type="molecule type" value="Genomic_DNA"/>
</dbReference>
<gene>
    <name evidence="1" type="ORF">Pla110_00030</name>
</gene>
<dbReference type="KEGG" id="plon:Pla110_00030"/>
<dbReference type="RefSeq" id="WP_144991942.1">
    <property type="nucleotide sequence ID" value="NZ_CP036281.1"/>
</dbReference>
<reference evidence="1 2" key="1">
    <citation type="submission" date="2019-02" db="EMBL/GenBank/DDBJ databases">
        <title>Deep-cultivation of Planctomycetes and their phenomic and genomic characterization uncovers novel biology.</title>
        <authorList>
            <person name="Wiegand S."/>
            <person name="Jogler M."/>
            <person name="Boedeker C."/>
            <person name="Pinto D."/>
            <person name="Vollmers J."/>
            <person name="Rivas-Marin E."/>
            <person name="Kohn T."/>
            <person name="Peeters S.H."/>
            <person name="Heuer A."/>
            <person name="Rast P."/>
            <person name="Oberbeckmann S."/>
            <person name="Bunk B."/>
            <person name="Jeske O."/>
            <person name="Meyerdierks A."/>
            <person name="Storesund J.E."/>
            <person name="Kallscheuer N."/>
            <person name="Luecker S."/>
            <person name="Lage O.M."/>
            <person name="Pohl T."/>
            <person name="Merkel B.J."/>
            <person name="Hornburger P."/>
            <person name="Mueller R.-W."/>
            <person name="Bruemmer F."/>
            <person name="Labrenz M."/>
            <person name="Spormann A.M."/>
            <person name="Op den Camp H."/>
            <person name="Overmann J."/>
            <person name="Amann R."/>
            <person name="Jetten M.S.M."/>
            <person name="Mascher T."/>
            <person name="Medema M.H."/>
            <person name="Devos D.P."/>
            <person name="Kaster A.-K."/>
            <person name="Ovreas L."/>
            <person name="Rohde M."/>
            <person name="Galperin M.Y."/>
            <person name="Jogler C."/>
        </authorList>
    </citation>
    <scope>NUCLEOTIDE SEQUENCE [LARGE SCALE GENOMIC DNA]</scope>
    <source>
        <strain evidence="1 2">Pla110</strain>
    </source>
</reference>
<accession>A0A518CGE6</accession>
<evidence type="ECO:0000313" key="1">
    <source>
        <dbReference type="EMBL" id="QDU78302.1"/>
    </source>
</evidence>